<comment type="caution">
    <text evidence="1">The sequence shown here is derived from an EMBL/GenBank/DDBJ whole genome shotgun (WGS) entry which is preliminary data.</text>
</comment>
<name>A0A1F4W3U1_UNCKA</name>
<dbReference type="EMBL" id="MEVT01000004">
    <property type="protein sequence ID" value="OGC63693.1"/>
    <property type="molecule type" value="Genomic_DNA"/>
</dbReference>
<evidence type="ECO:0000313" key="2">
    <source>
        <dbReference type="Proteomes" id="UP000176614"/>
    </source>
</evidence>
<evidence type="ECO:0000313" key="1">
    <source>
        <dbReference type="EMBL" id="OGC63693.1"/>
    </source>
</evidence>
<gene>
    <name evidence="1" type="ORF">A2264_04930</name>
</gene>
<dbReference type="Gene3D" id="3.40.50.450">
    <property type="match status" value="1"/>
</dbReference>
<evidence type="ECO:0008006" key="3">
    <source>
        <dbReference type="Google" id="ProtNLM"/>
    </source>
</evidence>
<reference evidence="1 2" key="1">
    <citation type="journal article" date="2016" name="Nat. Commun.">
        <title>Thousands of microbial genomes shed light on interconnected biogeochemical processes in an aquifer system.</title>
        <authorList>
            <person name="Anantharaman K."/>
            <person name="Brown C.T."/>
            <person name="Hug L.A."/>
            <person name="Sharon I."/>
            <person name="Castelle C.J."/>
            <person name="Probst A.J."/>
            <person name="Thomas B.C."/>
            <person name="Singh A."/>
            <person name="Wilkins M.J."/>
            <person name="Karaoz U."/>
            <person name="Brodie E.L."/>
            <person name="Williams K.H."/>
            <person name="Hubbard S.S."/>
            <person name="Banfield J.F."/>
        </authorList>
    </citation>
    <scope>NUCLEOTIDE SEQUENCE [LARGE SCALE GENOMIC DNA]</scope>
</reference>
<dbReference type="AlphaFoldDB" id="A0A1F4W3U1"/>
<accession>A0A1F4W3U1</accession>
<organism evidence="1 2">
    <name type="scientific">candidate division WWE3 bacterium RIFOXYA2_FULL_46_9</name>
    <dbReference type="NCBI Taxonomy" id="1802636"/>
    <lineage>
        <taxon>Bacteria</taxon>
        <taxon>Katanobacteria</taxon>
    </lineage>
</organism>
<proteinExistence type="predicted"/>
<protein>
    <recommendedName>
        <fullName evidence="3">Nucleoside 2-deoxyribosyltransferase</fullName>
    </recommendedName>
</protein>
<dbReference type="Proteomes" id="UP000176614">
    <property type="component" value="Unassembled WGS sequence"/>
</dbReference>
<sequence>MKVNFACSTAQIDKYKENYILINSLISELGHTLVRDWIDVALEYTDSKKSADKCEKLPWKEVFHEVSKAVLACDAVVFEATVPSFSIGYQISLAIERRKPVLILWSEDSQRDLKDSFISGLDSDLITMRKYNKTTLKDIMILFFRENESGGEKIRFNFFIDKKLEKYLDWASYNYKKSKADILRESIQDRITYQDDKYKDYLDVISK</sequence>